<gene>
    <name evidence="1" type="ORF">PG999_006220</name>
</gene>
<evidence type="ECO:0000313" key="2">
    <source>
        <dbReference type="Proteomes" id="UP001392437"/>
    </source>
</evidence>
<accession>A0AAW0QV52</accession>
<reference evidence="1 2" key="1">
    <citation type="submission" date="2023-01" db="EMBL/GenBank/DDBJ databases">
        <title>Analysis of 21 Apiospora genomes using comparative genomics revels a genus with tremendous synthesis potential of carbohydrate active enzymes and secondary metabolites.</title>
        <authorList>
            <person name="Sorensen T."/>
        </authorList>
    </citation>
    <scope>NUCLEOTIDE SEQUENCE [LARGE SCALE GENOMIC DNA]</scope>
    <source>
        <strain evidence="1 2">CBS 117206</strain>
    </source>
</reference>
<name>A0AAW0QV52_9PEZI</name>
<dbReference type="Proteomes" id="UP001392437">
    <property type="component" value="Unassembled WGS sequence"/>
</dbReference>
<dbReference type="AlphaFoldDB" id="A0AAW0QV52"/>
<evidence type="ECO:0000313" key="1">
    <source>
        <dbReference type="EMBL" id="KAK8114151.1"/>
    </source>
</evidence>
<keyword evidence="2" id="KW-1185">Reference proteome</keyword>
<protein>
    <submittedName>
        <fullName evidence="1">Uncharacterized protein</fullName>
    </submittedName>
</protein>
<organism evidence="1 2">
    <name type="scientific">Apiospora kogelbergensis</name>
    <dbReference type="NCBI Taxonomy" id="1337665"/>
    <lineage>
        <taxon>Eukaryota</taxon>
        <taxon>Fungi</taxon>
        <taxon>Dikarya</taxon>
        <taxon>Ascomycota</taxon>
        <taxon>Pezizomycotina</taxon>
        <taxon>Sordariomycetes</taxon>
        <taxon>Xylariomycetidae</taxon>
        <taxon>Amphisphaeriales</taxon>
        <taxon>Apiosporaceae</taxon>
        <taxon>Apiospora</taxon>
    </lineage>
</organism>
<proteinExistence type="predicted"/>
<dbReference type="EMBL" id="JAQQWP010000006">
    <property type="protein sequence ID" value="KAK8114151.1"/>
    <property type="molecule type" value="Genomic_DNA"/>
</dbReference>
<comment type="caution">
    <text evidence="1">The sequence shown here is derived from an EMBL/GenBank/DDBJ whole genome shotgun (WGS) entry which is preliminary data.</text>
</comment>
<sequence length="290" mass="31343">MRSEEASALYPGSFLLFLGAPSPEVKGEPTDDYFNYVLPPRPAQDADIAAGGHTPQQAVAPLDADAAPASMAGHLMQLGHQPAHRAASPPRSVPVSSNQTMAARSSRQRMLNINKTLGLSLSIPSASELGLPGPCRDEPQDFTSMLKRAEAELGRTGMYDRHGPDMRERLAAIAAGQIGRLLKKLGDKMLSHGSFPNRVHILTVMQSIIKATMETPATAPAGVEALKQLAYYQSQFLTAVTTLTRDQRKRLRVLEGGVWVREMQDTVELAQTLGVSADLEQALIHVDCQD</sequence>